<protein>
    <submittedName>
        <fullName evidence="3">Uncharacterized protein</fullName>
    </submittedName>
</protein>
<name>A0ABR2N8S2_9ROSI</name>
<organism evidence="3 4">
    <name type="scientific">Hibiscus sabdariffa</name>
    <name type="common">roselle</name>
    <dbReference type="NCBI Taxonomy" id="183260"/>
    <lineage>
        <taxon>Eukaryota</taxon>
        <taxon>Viridiplantae</taxon>
        <taxon>Streptophyta</taxon>
        <taxon>Embryophyta</taxon>
        <taxon>Tracheophyta</taxon>
        <taxon>Spermatophyta</taxon>
        <taxon>Magnoliopsida</taxon>
        <taxon>eudicotyledons</taxon>
        <taxon>Gunneridae</taxon>
        <taxon>Pentapetalae</taxon>
        <taxon>rosids</taxon>
        <taxon>malvids</taxon>
        <taxon>Malvales</taxon>
        <taxon>Malvaceae</taxon>
        <taxon>Malvoideae</taxon>
        <taxon>Hibiscus</taxon>
    </lineage>
</organism>
<feature type="compositionally biased region" description="Basic residues" evidence="2">
    <location>
        <begin position="1"/>
        <end position="17"/>
    </location>
</feature>
<evidence type="ECO:0000256" key="1">
    <source>
        <dbReference type="SAM" id="Coils"/>
    </source>
</evidence>
<gene>
    <name evidence="3" type="ORF">V6N11_051228</name>
</gene>
<feature type="coiled-coil region" evidence="1">
    <location>
        <begin position="64"/>
        <end position="126"/>
    </location>
</feature>
<evidence type="ECO:0000313" key="3">
    <source>
        <dbReference type="EMBL" id="KAK8972564.1"/>
    </source>
</evidence>
<evidence type="ECO:0000313" key="4">
    <source>
        <dbReference type="Proteomes" id="UP001396334"/>
    </source>
</evidence>
<dbReference type="EMBL" id="JBBPBN010000209">
    <property type="protein sequence ID" value="KAK8972564.1"/>
    <property type="molecule type" value="Genomic_DNA"/>
</dbReference>
<comment type="caution">
    <text evidence="3">The sequence shown here is derived from an EMBL/GenBank/DDBJ whole genome shotgun (WGS) entry which is preliminary data.</text>
</comment>
<keyword evidence="4" id="KW-1185">Reference proteome</keyword>
<feature type="region of interest" description="Disordered" evidence="2">
    <location>
        <begin position="1"/>
        <end position="36"/>
    </location>
</feature>
<accession>A0ABR2N8S2</accession>
<feature type="coiled-coil region" evidence="1">
    <location>
        <begin position="169"/>
        <end position="280"/>
    </location>
</feature>
<sequence length="453" mass="51292">MEEDKKKKRNKKNKNKQIKTPDPDEDLDPTNNNDATISQNINITQLQLDLRPNGALPSSAEEMVKELQKERESHVQKKATLQETIQHLKMENESYIQKQGTLEETINQLRNECDSHLKKEASLEESIMKLQQINDSHLQKEDSLKETILQLQSENESHIQKMAASEMDIIRLHNEKELWLQEKATLEAKIHQLLEEKAALDLKGANLEENIEALEKEKESWILTENSTKETISILNRDITRLKMQVVELEESRSKLLQENQQLTNTASSLQLHIRNLEKNVTPRPSSSSDEVEKVNELSVKLKRQTMAAGYSMVNEMSDPGTHSIENGSLLSPKLDSLEVTQTNERKIVGVNEDGQPAAQVPLSVESEDVEDTGEIVQIPLDDTNARGSQLQAIEIESNTVPLTDAPLIGAPFRLISFVANYVTGADLRFKIKAAIFFLQVFPTITRKNLAVR</sequence>
<evidence type="ECO:0000256" key="2">
    <source>
        <dbReference type="SAM" id="MobiDB-lite"/>
    </source>
</evidence>
<reference evidence="3 4" key="1">
    <citation type="journal article" date="2024" name="G3 (Bethesda)">
        <title>Genome assembly of Hibiscus sabdariffa L. provides insights into metabolisms of medicinal natural products.</title>
        <authorList>
            <person name="Kim T."/>
        </authorList>
    </citation>
    <scope>NUCLEOTIDE SEQUENCE [LARGE SCALE GENOMIC DNA]</scope>
    <source>
        <strain evidence="3">TK-2024</strain>
        <tissue evidence="3">Old leaves</tissue>
    </source>
</reference>
<proteinExistence type="predicted"/>
<dbReference type="Proteomes" id="UP001396334">
    <property type="component" value="Unassembled WGS sequence"/>
</dbReference>
<keyword evidence="1" id="KW-0175">Coiled coil</keyword>